<evidence type="ECO:0000256" key="7">
    <source>
        <dbReference type="ARBA" id="ARBA00022741"/>
    </source>
</evidence>
<dbReference type="InterPro" id="IPR025669">
    <property type="entry name" value="AAA_dom"/>
</dbReference>
<keyword evidence="20" id="KW-1185">Reference proteome</keyword>
<feature type="domain" description="AAA" evidence="17">
    <location>
        <begin position="532"/>
        <end position="649"/>
    </location>
</feature>
<evidence type="ECO:0000256" key="4">
    <source>
        <dbReference type="ARBA" id="ARBA00022519"/>
    </source>
</evidence>
<dbReference type="SUPFAM" id="SSF52540">
    <property type="entry name" value="P-loop containing nucleoside triphosphate hydrolases"/>
    <property type="match status" value="1"/>
</dbReference>
<keyword evidence="3" id="KW-1003">Cell membrane</keyword>
<dbReference type="GO" id="GO:0005886">
    <property type="term" value="C:plasma membrane"/>
    <property type="evidence" value="ECO:0007669"/>
    <property type="project" value="UniProtKB-SubCell"/>
</dbReference>
<evidence type="ECO:0000313" key="20">
    <source>
        <dbReference type="Proteomes" id="UP000316030"/>
    </source>
</evidence>
<comment type="subcellular location">
    <subcellularLocation>
        <location evidence="1">Cell inner membrane</location>
        <topology evidence="1">Multi-pass membrane protein</topology>
    </subcellularLocation>
</comment>
<comment type="similarity">
    <text evidence="2">Belongs to the etk/wzc family.</text>
</comment>
<evidence type="ECO:0000256" key="14">
    <source>
        <dbReference type="SAM" id="Coils"/>
    </source>
</evidence>
<dbReference type="AlphaFoldDB" id="A0A521EAY3"/>
<keyword evidence="5" id="KW-0808">Transferase</keyword>
<evidence type="ECO:0000256" key="1">
    <source>
        <dbReference type="ARBA" id="ARBA00004429"/>
    </source>
</evidence>
<dbReference type="GO" id="GO:0005524">
    <property type="term" value="F:ATP binding"/>
    <property type="evidence" value="ECO:0007669"/>
    <property type="project" value="UniProtKB-KW"/>
</dbReference>
<keyword evidence="12" id="KW-0829">Tyrosine-protein kinase</keyword>
<dbReference type="Pfam" id="PF02706">
    <property type="entry name" value="Wzz"/>
    <property type="match status" value="1"/>
</dbReference>
<evidence type="ECO:0000256" key="13">
    <source>
        <dbReference type="ARBA" id="ARBA00053015"/>
    </source>
</evidence>
<evidence type="ECO:0000256" key="6">
    <source>
        <dbReference type="ARBA" id="ARBA00022692"/>
    </source>
</evidence>
<dbReference type="Proteomes" id="UP000316030">
    <property type="component" value="Unassembled WGS sequence"/>
</dbReference>
<keyword evidence="10 15" id="KW-1133">Transmembrane helix</keyword>
<organism evidence="19 20">
    <name type="scientific">Thalassovita litoralis</name>
    <dbReference type="NCBI Taxonomy" id="1010611"/>
    <lineage>
        <taxon>Bacteria</taxon>
        <taxon>Pseudomonadati</taxon>
        <taxon>Pseudomonadota</taxon>
        <taxon>Alphaproteobacteria</taxon>
        <taxon>Rhodobacterales</taxon>
        <taxon>Roseobacteraceae</taxon>
        <taxon>Thalassovita</taxon>
    </lineage>
</organism>
<accession>A0A521EAY3</accession>
<dbReference type="NCBIfam" id="TIGR01007">
    <property type="entry name" value="eps_fam"/>
    <property type="match status" value="1"/>
</dbReference>
<keyword evidence="4" id="KW-0997">Cell inner membrane</keyword>
<dbReference type="CDD" id="cd05387">
    <property type="entry name" value="BY-kinase"/>
    <property type="match status" value="1"/>
</dbReference>
<evidence type="ECO:0000256" key="8">
    <source>
        <dbReference type="ARBA" id="ARBA00022777"/>
    </source>
</evidence>
<feature type="transmembrane region" description="Helical" evidence="15">
    <location>
        <begin position="20"/>
        <end position="39"/>
    </location>
</feature>
<reference evidence="19 20" key="1">
    <citation type="submission" date="2017-05" db="EMBL/GenBank/DDBJ databases">
        <authorList>
            <person name="Varghese N."/>
            <person name="Submissions S."/>
        </authorList>
    </citation>
    <scope>NUCLEOTIDE SEQUENCE [LARGE SCALE GENOMIC DNA]</scope>
    <source>
        <strain evidence="19 20">DSM 29506</strain>
    </source>
</reference>
<dbReference type="InterPro" id="IPR005702">
    <property type="entry name" value="Wzc-like_C"/>
</dbReference>
<dbReference type="InterPro" id="IPR003856">
    <property type="entry name" value="LPS_length_determ_N"/>
</dbReference>
<keyword evidence="11 15" id="KW-0472">Membrane</keyword>
<feature type="transmembrane region" description="Helical" evidence="15">
    <location>
        <begin position="429"/>
        <end position="447"/>
    </location>
</feature>
<evidence type="ECO:0000256" key="3">
    <source>
        <dbReference type="ARBA" id="ARBA00022475"/>
    </source>
</evidence>
<evidence type="ECO:0000256" key="5">
    <source>
        <dbReference type="ARBA" id="ARBA00022679"/>
    </source>
</evidence>
<dbReference type="InterPro" id="IPR050445">
    <property type="entry name" value="Bact_polysacc_biosynth/exp"/>
</dbReference>
<dbReference type="PANTHER" id="PTHR32309:SF32">
    <property type="entry name" value="TYROSINE-PROTEIN KINASE ETK-RELATED"/>
    <property type="match status" value="1"/>
</dbReference>
<evidence type="ECO:0000259" key="18">
    <source>
        <dbReference type="Pfam" id="PF13807"/>
    </source>
</evidence>
<keyword evidence="9" id="KW-0067">ATP-binding</keyword>
<feature type="coiled-coil region" evidence="14">
    <location>
        <begin position="278"/>
        <end position="380"/>
    </location>
</feature>
<evidence type="ECO:0000256" key="2">
    <source>
        <dbReference type="ARBA" id="ARBA00008883"/>
    </source>
</evidence>
<dbReference type="GO" id="GO:0042802">
    <property type="term" value="F:identical protein binding"/>
    <property type="evidence" value="ECO:0007669"/>
    <property type="project" value="UniProtKB-ARBA"/>
</dbReference>
<keyword evidence="7" id="KW-0547">Nucleotide-binding</keyword>
<dbReference type="FunFam" id="3.40.50.300:FF:000527">
    <property type="entry name" value="Tyrosine-protein kinase etk"/>
    <property type="match status" value="1"/>
</dbReference>
<evidence type="ECO:0000259" key="17">
    <source>
        <dbReference type="Pfam" id="PF13614"/>
    </source>
</evidence>
<proteinExistence type="inferred from homology"/>
<dbReference type="InterPro" id="IPR032807">
    <property type="entry name" value="GNVR"/>
</dbReference>
<dbReference type="InterPro" id="IPR027417">
    <property type="entry name" value="P-loop_NTPase"/>
</dbReference>
<dbReference type="PANTHER" id="PTHR32309">
    <property type="entry name" value="TYROSINE-PROTEIN KINASE"/>
    <property type="match status" value="1"/>
</dbReference>
<dbReference type="GO" id="GO:0004713">
    <property type="term" value="F:protein tyrosine kinase activity"/>
    <property type="evidence" value="ECO:0007669"/>
    <property type="project" value="UniProtKB-KW"/>
</dbReference>
<evidence type="ECO:0000313" key="19">
    <source>
        <dbReference type="EMBL" id="SMO80942.1"/>
    </source>
</evidence>
<keyword evidence="6 15" id="KW-0812">Transmembrane</keyword>
<protein>
    <submittedName>
        <fullName evidence="19">Tyrosine-protein kinase Etk/Wzc</fullName>
    </submittedName>
</protein>
<dbReference type="Pfam" id="PF13807">
    <property type="entry name" value="GNVR"/>
    <property type="match status" value="1"/>
</dbReference>
<dbReference type="EMBL" id="FXTO01000015">
    <property type="protein sequence ID" value="SMO80942.1"/>
    <property type="molecule type" value="Genomic_DNA"/>
</dbReference>
<keyword evidence="14" id="KW-0175">Coiled coil</keyword>
<feature type="domain" description="Polysaccharide chain length determinant N-terminal" evidence="16">
    <location>
        <begin position="4"/>
        <end position="92"/>
    </location>
</feature>
<keyword evidence="8 19" id="KW-0418">Kinase</keyword>
<gene>
    <name evidence="19" type="ORF">SAMN06265173_11551</name>
</gene>
<sequence>MMDDEIDLLEIAGQFFQGKWTIAFFVLLFAFVGLVYAVAKPPVYQADALLQLEARAGRLALPEAMTELVDNSPETQTEIEIIKSRLVLSRASAILGLDRRMTPTLMPVLGSAFHRYPFPLPDFEVLRPYIRYGEGAALEELQVPPEWLDTEILLVSKGHEAFDIFLPDGHRLRGQAGMLVSDPKSGFRVKLSELTAGVGREFTLVQINQLDATRSLREALSVSERGRGTGVLELRLTGESPEETQLRLNAVADAYLRQNVSRSSAEAESSLEFVRGQLPEAERAVMKAEAALNAYQSEQQSVDIELETQSLLEQIRALESKLRELDAQEQDIKELYTPNHPVYRQLLAERERIAAELAELRKATSALPETQREILNLTRNLEIAQAVYVQLLNRAQELSVLKASSIGNVRIIDRAQGNSIPVEPRRMRILALACILGLVVGMGVVLLRNRLRRDVTSPDDILTLGYSVFATIGQVASKYQLQGRHSKPKLLAIEDPTDLAVEAFRSLRTSLHFSMLDAELPAIAITSPAPEAGKTFVSSNLAVVLAQTGQRVCLIDADMRRGALRKYFNISKGSVGLAEVLAGDIELEKALVLGPEPSLAILPSGKHPPNAAELLMRPSFKHTLERLKEWFDVIIIDCPPVLAVTDPVIIGKTAGTLLAVARQDKTSMGDVHAMEGTLATNGLQVAGFVLNGFDPKRLKSRYGYSYGYGYGYSYQNRTEK</sequence>
<name>A0A521EAY3_9RHOB</name>
<dbReference type="Pfam" id="PF13614">
    <property type="entry name" value="AAA_31"/>
    <property type="match status" value="1"/>
</dbReference>
<dbReference type="RefSeq" id="WP_235891476.1">
    <property type="nucleotide sequence ID" value="NZ_FXTO01000015.1"/>
</dbReference>
<dbReference type="Pfam" id="PF23607">
    <property type="entry name" value="WZC_N"/>
    <property type="match status" value="1"/>
</dbReference>
<evidence type="ECO:0000256" key="15">
    <source>
        <dbReference type="SAM" id="Phobius"/>
    </source>
</evidence>
<comment type="catalytic activity">
    <reaction evidence="13">
        <text>L-tyrosyl-[protein] + ATP = O-phospho-L-tyrosyl-[protein] + ADP + H(+)</text>
        <dbReference type="Rhea" id="RHEA:10596"/>
        <dbReference type="Rhea" id="RHEA-COMP:10136"/>
        <dbReference type="Rhea" id="RHEA-COMP:20101"/>
        <dbReference type="ChEBI" id="CHEBI:15378"/>
        <dbReference type="ChEBI" id="CHEBI:30616"/>
        <dbReference type="ChEBI" id="CHEBI:46858"/>
        <dbReference type="ChEBI" id="CHEBI:61978"/>
        <dbReference type="ChEBI" id="CHEBI:456216"/>
    </reaction>
</comment>
<evidence type="ECO:0000256" key="9">
    <source>
        <dbReference type="ARBA" id="ARBA00022840"/>
    </source>
</evidence>
<feature type="domain" description="Tyrosine-protein kinase G-rich" evidence="18">
    <location>
        <begin position="369"/>
        <end position="449"/>
    </location>
</feature>
<evidence type="ECO:0000256" key="12">
    <source>
        <dbReference type="ARBA" id="ARBA00023137"/>
    </source>
</evidence>
<evidence type="ECO:0000259" key="16">
    <source>
        <dbReference type="Pfam" id="PF02706"/>
    </source>
</evidence>
<dbReference type="Gene3D" id="3.40.50.300">
    <property type="entry name" value="P-loop containing nucleotide triphosphate hydrolases"/>
    <property type="match status" value="1"/>
</dbReference>
<evidence type="ECO:0000256" key="11">
    <source>
        <dbReference type="ARBA" id="ARBA00023136"/>
    </source>
</evidence>
<evidence type="ECO:0000256" key="10">
    <source>
        <dbReference type="ARBA" id="ARBA00022989"/>
    </source>
</evidence>